<dbReference type="InterPro" id="IPR051220">
    <property type="entry name" value="TFA_Chaperone"/>
</dbReference>
<evidence type="ECO:0000259" key="1">
    <source>
        <dbReference type="Pfam" id="PF05876"/>
    </source>
</evidence>
<evidence type="ECO:0000313" key="4">
    <source>
        <dbReference type="Proteomes" id="UP000594508"/>
    </source>
</evidence>
<dbReference type="Proteomes" id="UP000594508">
    <property type="component" value="Chromosome"/>
</dbReference>
<sequence>MSKIIEIFAKSIFIKPRLNLLEWAERYRFLSKESSSSFGKFKAFSYQREPMIEISNPKREKVILLWASQLGKSELINNVLGYYIHQEPSTILFMLPNKDDAEDYSKRRLAPMFRDTHELSELINANDANNTILIKNFRGGNLALVGSNSPSKLASKPIKVLLVDEADRCEATKEGDSIELAQRRTATFYDRKIVISSTPTISGASTIEKEFINSDQRLFFVKCPFCQHEQKLIFERIIYELDEHKELINESVKYQCSECGSLLSEQDKNEAVKNGRWIAQNPKSKIAGFFLNAIYSPFYKMSEIVKTYLDAKGDELKIQTFKNTIEALAYEPPNTSFNENELLNRVEEYDDQNLSQNISFVTAGVDIQGNRVEVIFIGWCKGYEAYNIDYKQIYGNTDQDEVWQKLFRELKRKFKREDGKILSTTLALIDSGFNSSRVYDFVSLAPNFIASKGASEASQKVEFLNKVRVLKKGVRLINIGTFKGKSEFFRLLSIKEAGEGYFHYNKNFTNEFFLQLTAEKLQEVKNKRGYTKLQYVKTRERNEALDITVLAYAAAKLIKNELRRKRIKNANS</sequence>
<proteinExistence type="predicted"/>
<evidence type="ECO:0000259" key="2">
    <source>
        <dbReference type="Pfam" id="PF20454"/>
    </source>
</evidence>
<dbReference type="Pfam" id="PF05876">
    <property type="entry name" value="GpA_ATPase"/>
    <property type="match status" value="1"/>
</dbReference>
<dbReference type="PANTHER" id="PTHR34413">
    <property type="entry name" value="PROPHAGE TAIL FIBER ASSEMBLY PROTEIN HOMOLOG TFAE-RELATED-RELATED"/>
    <property type="match status" value="1"/>
</dbReference>
<feature type="domain" description="Terminase large subunit GpA endonuclease" evidence="2">
    <location>
        <begin position="286"/>
        <end position="561"/>
    </location>
</feature>
<gene>
    <name evidence="3" type="ORF">CVT00_01155</name>
</gene>
<accession>A0A7S9RE97</accession>
<evidence type="ECO:0000313" key="3">
    <source>
        <dbReference type="EMBL" id="QPH90181.1"/>
    </source>
</evidence>
<dbReference type="InterPro" id="IPR046454">
    <property type="entry name" value="GpA_endonuclease"/>
</dbReference>
<dbReference type="Pfam" id="PF20454">
    <property type="entry name" value="GpA_nuclease"/>
    <property type="match status" value="1"/>
</dbReference>
<organism evidence="3 4">
    <name type="scientific">Campylobacter concisus</name>
    <dbReference type="NCBI Taxonomy" id="199"/>
    <lineage>
        <taxon>Bacteria</taxon>
        <taxon>Pseudomonadati</taxon>
        <taxon>Campylobacterota</taxon>
        <taxon>Epsilonproteobacteria</taxon>
        <taxon>Campylobacterales</taxon>
        <taxon>Campylobacteraceae</taxon>
        <taxon>Campylobacter</taxon>
    </lineage>
</organism>
<dbReference type="InterPro" id="IPR027417">
    <property type="entry name" value="P-loop_NTPase"/>
</dbReference>
<reference evidence="3 4" key="1">
    <citation type="journal article" date="2018" name="Emerg. Microbes Infect.">
        <title>Genomic analysis of oral Campylobacter concisus strains identified a potential bacterial molecular marker associated with active Crohn's disease.</title>
        <authorList>
            <person name="Liu F."/>
            <person name="Ma R."/>
            <person name="Tay C.Y.A."/>
            <person name="Octavia S."/>
            <person name="Lan R."/>
            <person name="Chung H.K.L."/>
            <person name="Riordan S.M."/>
            <person name="Grimm M.C."/>
            <person name="Leong R.W."/>
            <person name="Tanaka M.M."/>
            <person name="Connor S."/>
            <person name="Zhang L."/>
        </authorList>
    </citation>
    <scope>NUCLEOTIDE SEQUENCE [LARGE SCALE GENOMIC DNA]</scope>
    <source>
        <strain evidence="3 4">P1CDO2</strain>
    </source>
</reference>
<dbReference type="GO" id="GO:0016887">
    <property type="term" value="F:ATP hydrolysis activity"/>
    <property type="evidence" value="ECO:0007669"/>
    <property type="project" value="InterPro"/>
</dbReference>
<name>A0A7S9RE97_9BACT</name>
<dbReference type="RefSeq" id="WP_107915632.1">
    <property type="nucleotide sequence ID" value="NZ_CP060707.1"/>
</dbReference>
<protein>
    <submittedName>
        <fullName evidence="3">Phage terminase large subunit family protein</fullName>
    </submittedName>
</protein>
<dbReference type="Gene3D" id="3.40.50.300">
    <property type="entry name" value="P-loop containing nucleotide triphosphate hydrolases"/>
    <property type="match status" value="1"/>
</dbReference>
<dbReference type="PANTHER" id="PTHR34413:SF2">
    <property type="entry name" value="PROPHAGE TAIL FIBER ASSEMBLY PROTEIN HOMOLOG TFAE-RELATED"/>
    <property type="match status" value="1"/>
</dbReference>
<dbReference type="GO" id="GO:0004519">
    <property type="term" value="F:endonuclease activity"/>
    <property type="evidence" value="ECO:0007669"/>
    <property type="project" value="InterPro"/>
</dbReference>
<feature type="domain" description="Phage terminase large subunit GpA ATPase" evidence="1">
    <location>
        <begin position="43"/>
        <end position="277"/>
    </location>
</feature>
<dbReference type="AlphaFoldDB" id="A0A7S9RE97"/>
<dbReference type="EMBL" id="CP060707">
    <property type="protein sequence ID" value="QPH90181.1"/>
    <property type="molecule type" value="Genomic_DNA"/>
</dbReference>
<dbReference type="InterPro" id="IPR046453">
    <property type="entry name" value="GpA_ATPase"/>
</dbReference>